<sequence>METRMDPIDYRLLDDWQRKFPIVSAPFAKLADTLEVDETEVLKRLSLLCSAGRISRIGATCAPNTVSASTLAAISATPNEIERVAAVIGAEPGVNHSYLREDTWNLWFVVTGPDREHVNATLARIEGISGHKVLDLRLVRPFNVDLGFRLRTQDRTTMPLTKRTVDMDCMQDGDKDILQCLTRGLPMVSRPFAAIAAQMGRAEQDILGRVSSLVHANVISRFGIILHHRALGWNANAMVVWDISSDAIDIAGPALAAVPGITLCYERTPVQDVWPYRLYSMIHARDRAEAHEILSRATALPCLQSIAHKVLFSTHCFKQRGAMITRQIGDAA</sequence>
<dbReference type="Gene3D" id="1.10.10.10">
    <property type="entry name" value="Winged helix-like DNA-binding domain superfamily/Winged helix DNA-binding domain"/>
    <property type="match status" value="1"/>
</dbReference>
<dbReference type="Proteomes" id="UP000306575">
    <property type="component" value="Unassembled WGS sequence"/>
</dbReference>
<evidence type="ECO:0000256" key="2">
    <source>
        <dbReference type="ARBA" id="ARBA00023444"/>
    </source>
</evidence>
<comment type="similarity">
    <text evidence="3">Belongs to the Ahb/Nir family.</text>
</comment>
<comment type="catalytic activity">
    <reaction evidence="5">
        <text>siroheme + 2 H(+) = 12,18-didecarboxysiroheme + 2 CO2</text>
        <dbReference type="Rhea" id="RHEA:19093"/>
        <dbReference type="ChEBI" id="CHEBI:15378"/>
        <dbReference type="ChEBI" id="CHEBI:16526"/>
        <dbReference type="ChEBI" id="CHEBI:60052"/>
        <dbReference type="ChEBI" id="CHEBI:140497"/>
        <dbReference type="EC" id="4.1.1.111"/>
    </reaction>
</comment>
<evidence type="ECO:0000256" key="3">
    <source>
        <dbReference type="ARBA" id="ARBA00023457"/>
    </source>
</evidence>
<evidence type="ECO:0000259" key="6">
    <source>
        <dbReference type="Pfam" id="PF17805"/>
    </source>
</evidence>
<dbReference type="InterPro" id="IPR050684">
    <property type="entry name" value="HTH-Siroheme_Decarb"/>
</dbReference>
<evidence type="ECO:0000256" key="1">
    <source>
        <dbReference type="ARBA" id="ARBA00023239"/>
    </source>
</evidence>
<feature type="domain" description="Siroheme decarboxylase AsnC-like ligand binding" evidence="6">
    <location>
        <begin position="231"/>
        <end position="318"/>
    </location>
</feature>
<dbReference type="PANTHER" id="PTHR43413:SF1">
    <property type="entry name" value="SIROHEME DECARBOXYLASE NIRL SUBUNIT"/>
    <property type="match status" value="1"/>
</dbReference>
<evidence type="ECO:0000313" key="9">
    <source>
        <dbReference type="Proteomes" id="UP000306575"/>
    </source>
</evidence>
<dbReference type="Gene3D" id="3.30.70.3460">
    <property type="match status" value="2"/>
</dbReference>
<keyword evidence="9" id="KW-1185">Reference proteome</keyword>
<dbReference type="AlphaFoldDB" id="A0A4U7MVE4"/>
<evidence type="ECO:0000313" key="8">
    <source>
        <dbReference type="EMBL" id="TKZ17082.1"/>
    </source>
</evidence>
<dbReference type="Pfam" id="PF17805">
    <property type="entry name" value="AsnC_trans_reg2"/>
    <property type="match status" value="2"/>
</dbReference>
<evidence type="ECO:0000256" key="4">
    <source>
        <dbReference type="ARBA" id="ARBA00023471"/>
    </source>
</evidence>
<dbReference type="EC" id="4.1.1.111" evidence="4"/>
<gene>
    <name evidence="8" type="ORF">FAP39_15665</name>
</gene>
<dbReference type="GO" id="GO:0016829">
    <property type="term" value="F:lyase activity"/>
    <property type="evidence" value="ECO:0007669"/>
    <property type="project" value="UniProtKB-KW"/>
</dbReference>
<reference evidence="8 9" key="1">
    <citation type="submission" date="2019-04" db="EMBL/GenBank/DDBJ databases">
        <title>Genome sequence of Pelagicola litoralis CL-ES2.</title>
        <authorList>
            <person name="Cao J."/>
        </authorList>
    </citation>
    <scope>NUCLEOTIDE SEQUENCE [LARGE SCALE GENOMIC DNA]</scope>
    <source>
        <strain evidence="8 9">CL-ES2</strain>
    </source>
</reference>
<accession>A0A4U7MVE4</accession>
<dbReference type="InterPro" id="IPR040523">
    <property type="entry name" value="AsnC_trans_reg2"/>
</dbReference>
<name>A0A4U7MVE4_9RHOB</name>
<dbReference type="Pfam" id="PF22451">
    <property type="entry name" value="NirdL-like_HTH"/>
    <property type="match status" value="2"/>
</dbReference>
<organism evidence="8 9">
    <name type="scientific">Shimia litoralis</name>
    <dbReference type="NCBI Taxonomy" id="420403"/>
    <lineage>
        <taxon>Bacteria</taxon>
        <taxon>Pseudomonadati</taxon>
        <taxon>Pseudomonadota</taxon>
        <taxon>Alphaproteobacteria</taxon>
        <taxon>Rhodobacterales</taxon>
        <taxon>Roseobacteraceae</taxon>
    </lineage>
</organism>
<dbReference type="InterPro" id="IPR053953">
    <property type="entry name" value="NirdL-like_HTH"/>
</dbReference>
<dbReference type="OrthoDB" id="9806536at2"/>
<evidence type="ECO:0000259" key="7">
    <source>
        <dbReference type="Pfam" id="PF22451"/>
    </source>
</evidence>
<proteinExistence type="inferred from homology"/>
<dbReference type="EMBL" id="SULI01000029">
    <property type="protein sequence ID" value="TKZ17082.1"/>
    <property type="molecule type" value="Genomic_DNA"/>
</dbReference>
<dbReference type="PANTHER" id="PTHR43413">
    <property type="entry name" value="TRANSCRIPTIONAL REGULATOR, ASNC FAMILY"/>
    <property type="match status" value="1"/>
</dbReference>
<comment type="caution">
    <text evidence="8">The sequence shown here is derived from an EMBL/GenBank/DDBJ whole genome shotgun (WGS) entry which is preliminary data.</text>
</comment>
<feature type="domain" description="Siroheme decarboxylase AsnC-like ligand binding" evidence="6">
    <location>
        <begin position="67"/>
        <end position="132"/>
    </location>
</feature>
<keyword evidence="1" id="KW-0456">Lyase</keyword>
<comment type="pathway">
    <text evidence="2">Porphyrin-containing compound metabolism.</text>
</comment>
<protein>
    <recommendedName>
        <fullName evidence="4">siroheme decarboxylase</fullName>
        <ecNumber evidence="4">4.1.1.111</ecNumber>
    </recommendedName>
</protein>
<feature type="domain" description="Siroheme decarboxylase NirL-like HTH" evidence="7">
    <location>
        <begin position="174"/>
        <end position="219"/>
    </location>
</feature>
<evidence type="ECO:0000256" key="5">
    <source>
        <dbReference type="ARBA" id="ARBA00048470"/>
    </source>
</evidence>
<feature type="domain" description="Siroheme decarboxylase NirL-like HTH" evidence="7">
    <location>
        <begin position="9"/>
        <end position="52"/>
    </location>
</feature>
<dbReference type="InterPro" id="IPR036388">
    <property type="entry name" value="WH-like_DNA-bd_sf"/>
</dbReference>